<accession>A0ABR6WYB5</accession>
<comment type="caution">
    <text evidence="3">The sequence shown here is derived from an EMBL/GenBank/DDBJ whole genome shotgun (WGS) entry which is preliminary data.</text>
</comment>
<dbReference type="Proteomes" id="UP000603234">
    <property type="component" value="Unassembled WGS sequence"/>
</dbReference>
<reference evidence="3 4" key="1">
    <citation type="journal article" date="2020" name="mSystems">
        <title>Defining Genomic and Predicted Metabolic Features of the Acetobacterium Genus.</title>
        <authorList>
            <person name="Ross D.E."/>
            <person name="Marshall C.W."/>
            <person name="Gulliver D."/>
            <person name="May H.D."/>
            <person name="Norman R.S."/>
        </authorList>
    </citation>
    <scope>NUCLEOTIDE SEQUENCE [LARGE SCALE GENOMIC DNA]</scope>
    <source>
        <strain evidence="3 4">DSM 8238</strain>
    </source>
</reference>
<feature type="transmembrane region" description="Helical" evidence="2">
    <location>
        <begin position="12"/>
        <end position="33"/>
    </location>
</feature>
<proteinExistence type="predicted"/>
<keyword evidence="2" id="KW-0812">Transmembrane</keyword>
<evidence type="ECO:0000256" key="2">
    <source>
        <dbReference type="SAM" id="Phobius"/>
    </source>
</evidence>
<keyword evidence="2" id="KW-0472">Membrane</keyword>
<sequence length="506" mass="57572">MKLSLGKCWGLLIFDIIGLAISGYAYLLGYQIITTLSNANAFIILMGFFVGIKVVVLSLYDLNRNMLHKNIPFLGALISIVGNGIIFALCWFLIPEVPVIFFIGLSIVDFLMVTLCHLLWWVLIGKDDEGTRITDAIDAKDDLVKIDKKSGKKKDEVSKKKRGAKEKKTWLNQDDDEGSEYDSIFTSLLENEKKGQKSYREPEKINVFEEKRYQTSDFLNEIKENLKKDQSMPAQRSETRAIPISQSPEQRQKLGENRTSSEIPGKKKEVINSELSLNKMNKEDEQLKNKSTNRMIDATVPLSKMDGNNLFADLPGIQGEEKTVAVKSGDRSDHDLKTNESGAESEEDFLMIERRLGFLLGEIEKSMKETQYLQNAVGDFQKEVETYTPITSDEKIIAAGNLIREKLKTIIDKQFVVDEVLDDLIRLSKLINNRINDLDIIEAGLNQRKIALDQKDLLFVEERSRSAEDAEIEIMPEELVMEDLDSEFIVAEGDYDTIRKYLTQNK</sequence>
<feature type="transmembrane region" description="Helical" evidence="2">
    <location>
        <begin position="72"/>
        <end position="94"/>
    </location>
</feature>
<dbReference type="EMBL" id="WJBC01000040">
    <property type="protein sequence ID" value="MBC3805623.1"/>
    <property type="molecule type" value="Genomic_DNA"/>
</dbReference>
<feature type="region of interest" description="Disordered" evidence="1">
    <location>
        <begin position="155"/>
        <end position="174"/>
    </location>
</feature>
<feature type="region of interest" description="Disordered" evidence="1">
    <location>
        <begin position="226"/>
        <end position="287"/>
    </location>
</feature>
<gene>
    <name evidence="3" type="ORF">GH808_14530</name>
</gene>
<feature type="region of interest" description="Disordered" evidence="1">
    <location>
        <begin position="325"/>
        <end position="344"/>
    </location>
</feature>
<keyword evidence="4" id="KW-1185">Reference proteome</keyword>
<name>A0ABR6WYB5_9FIRM</name>
<feature type="transmembrane region" description="Helical" evidence="2">
    <location>
        <begin position="39"/>
        <end position="60"/>
    </location>
</feature>
<evidence type="ECO:0000256" key="1">
    <source>
        <dbReference type="SAM" id="MobiDB-lite"/>
    </source>
</evidence>
<feature type="transmembrane region" description="Helical" evidence="2">
    <location>
        <begin position="100"/>
        <end position="123"/>
    </location>
</feature>
<keyword evidence="2" id="KW-1133">Transmembrane helix</keyword>
<evidence type="ECO:0000313" key="4">
    <source>
        <dbReference type="Proteomes" id="UP000603234"/>
    </source>
</evidence>
<evidence type="ECO:0000313" key="3">
    <source>
        <dbReference type="EMBL" id="MBC3805623.1"/>
    </source>
</evidence>
<dbReference type="RefSeq" id="WP_186843511.1">
    <property type="nucleotide sequence ID" value="NZ_WJBC01000040.1"/>
</dbReference>
<organism evidence="3 4">
    <name type="scientific">Acetobacterium fimetarium</name>
    <dbReference type="NCBI Taxonomy" id="52691"/>
    <lineage>
        <taxon>Bacteria</taxon>
        <taxon>Bacillati</taxon>
        <taxon>Bacillota</taxon>
        <taxon>Clostridia</taxon>
        <taxon>Eubacteriales</taxon>
        <taxon>Eubacteriaceae</taxon>
        <taxon>Acetobacterium</taxon>
    </lineage>
</organism>
<protein>
    <submittedName>
        <fullName evidence="3">Uncharacterized protein</fullName>
    </submittedName>
</protein>
<feature type="compositionally biased region" description="Basic and acidic residues" evidence="1">
    <location>
        <begin position="325"/>
        <end position="338"/>
    </location>
</feature>